<dbReference type="InterPro" id="IPR036271">
    <property type="entry name" value="Tet_transcr_reg_TetR-rel_C_sf"/>
</dbReference>
<dbReference type="RefSeq" id="WP_184208090.1">
    <property type="nucleotide sequence ID" value="NZ_JACHIF010000003.1"/>
</dbReference>
<feature type="domain" description="Tetracyclin repressor-like C-terminal" evidence="1">
    <location>
        <begin position="88"/>
        <end position="212"/>
    </location>
</feature>
<dbReference type="Pfam" id="PF17931">
    <property type="entry name" value="TetR_C_23"/>
    <property type="match status" value="1"/>
</dbReference>
<dbReference type="Proteomes" id="UP000534294">
    <property type="component" value="Unassembled WGS sequence"/>
</dbReference>
<name>A0A7W7YKF7_9BACT</name>
<evidence type="ECO:0000313" key="2">
    <source>
        <dbReference type="EMBL" id="MBB5037841.1"/>
    </source>
</evidence>
<gene>
    <name evidence="2" type="ORF">HNQ64_002090</name>
</gene>
<dbReference type="EMBL" id="JACHIF010000003">
    <property type="protein sequence ID" value="MBB5037841.1"/>
    <property type="molecule type" value="Genomic_DNA"/>
</dbReference>
<dbReference type="AlphaFoldDB" id="A0A7W7YKF7"/>
<dbReference type="SUPFAM" id="SSF48498">
    <property type="entry name" value="Tetracyclin repressor-like, C-terminal domain"/>
    <property type="match status" value="1"/>
</dbReference>
<reference evidence="2 3" key="1">
    <citation type="submission" date="2020-08" db="EMBL/GenBank/DDBJ databases">
        <title>Genomic Encyclopedia of Type Strains, Phase IV (KMG-IV): sequencing the most valuable type-strain genomes for metagenomic binning, comparative biology and taxonomic classification.</title>
        <authorList>
            <person name="Goeker M."/>
        </authorList>
    </citation>
    <scope>NUCLEOTIDE SEQUENCE [LARGE SCALE GENOMIC DNA]</scope>
    <source>
        <strain evidence="2 3">DSM 12251</strain>
    </source>
</reference>
<protein>
    <recommendedName>
        <fullName evidence="1">Tetracyclin repressor-like C-terminal domain-containing protein</fullName>
    </recommendedName>
</protein>
<dbReference type="InterPro" id="IPR041673">
    <property type="entry name" value="TetR_C_23"/>
</dbReference>
<sequence length="220" mass="25139">MDDSPPDSPPLRHRIEEAYLHELRSEGRAPLSVFRFCQNLGITEREFFSEYPSLEAVERHWWKGMLEHVIHSVESGPEWSGFTARQRTLAFLFAFLEASLDHRSLFLLRHGLSSPVKPVPEWSALEDRFDVFAHSLLQHGKVQGEIVNRGPLTAAYPKALRLLLRSVVAFHLKDDSPKFERTDAFVEKSVAVLFDLIGRQALDSGFDLMRFLLPGAMNRA</sequence>
<organism evidence="2 3">
    <name type="scientific">Prosthecobacter dejongeii</name>
    <dbReference type="NCBI Taxonomy" id="48465"/>
    <lineage>
        <taxon>Bacteria</taxon>
        <taxon>Pseudomonadati</taxon>
        <taxon>Verrucomicrobiota</taxon>
        <taxon>Verrucomicrobiia</taxon>
        <taxon>Verrucomicrobiales</taxon>
        <taxon>Verrucomicrobiaceae</taxon>
        <taxon>Prosthecobacter</taxon>
    </lineage>
</organism>
<keyword evidence="3" id="KW-1185">Reference proteome</keyword>
<evidence type="ECO:0000259" key="1">
    <source>
        <dbReference type="Pfam" id="PF17931"/>
    </source>
</evidence>
<accession>A0A7W7YKF7</accession>
<proteinExistence type="predicted"/>
<evidence type="ECO:0000313" key="3">
    <source>
        <dbReference type="Proteomes" id="UP000534294"/>
    </source>
</evidence>
<comment type="caution">
    <text evidence="2">The sequence shown here is derived from an EMBL/GenBank/DDBJ whole genome shotgun (WGS) entry which is preliminary data.</text>
</comment>
<dbReference type="Gene3D" id="1.10.357.10">
    <property type="entry name" value="Tetracycline Repressor, domain 2"/>
    <property type="match status" value="1"/>
</dbReference>